<reference evidence="1 2" key="4">
    <citation type="journal article" date="2011" name="BMC Genomics">
        <title>RNA-Seq improves annotation of protein-coding genes in the cucumber genome.</title>
        <authorList>
            <person name="Li Z."/>
            <person name="Zhang Z."/>
            <person name="Yan P."/>
            <person name="Huang S."/>
            <person name="Fei Z."/>
            <person name="Lin K."/>
        </authorList>
    </citation>
    <scope>NUCLEOTIDE SEQUENCE [LARGE SCALE GENOMIC DNA]</scope>
    <source>
        <strain evidence="2">cv. 9930</strain>
    </source>
</reference>
<sequence length="112" mass="12132">MFLFGCMMSIYTGRGGGGGGGEYLIESATWSLSTIRFGYNVAREGRGSPTTWPSHVPVSVTSKSLVLIGSLRDGPMGSCHGDTTLGSWRCGESRPKWTRVWLERRVHGTSCT</sequence>
<dbReference type="Gramene" id="KGN62157">
    <property type="protein sequence ID" value="KGN62157"/>
    <property type="gene ID" value="Csa_2G302240"/>
</dbReference>
<evidence type="ECO:0000313" key="2">
    <source>
        <dbReference type="Proteomes" id="UP000029981"/>
    </source>
</evidence>
<dbReference type="AlphaFoldDB" id="A0A0A0LMZ7"/>
<accession>A0A0A0LMZ7</accession>
<reference evidence="1 2" key="3">
    <citation type="journal article" date="2010" name="BMC Genomics">
        <title>Transcriptome sequencing and comparative analysis of cucumber flowers with different sex types.</title>
        <authorList>
            <person name="Guo S."/>
            <person name="Zheng Y."/>
            <person name="Joung J.G."/>
            <person name="Liu S."/>
            <person name="Zhang Z."/>
            <person name="Crasta O.R."/>
            <person name="Sobral B.W."/>
            <person name="Xu Y."/>
            <person name="Huang S."/>
            <person name="Fei Z."/>
        </authorList>
    </citation>
    <scope>NUCLEOTIDE SEQUENCE [LARGE SCALE GENOMIC DNA]</scope>
    <source>
        <strain evidence="2">cv. 9930</strain>
    </source>
</reference>
<organism evidence="1 2">
    <name type="scientific">Cucumis sativus</name>
    <name type="common">Cucumber</name>
    <dbReference type="NCBI Taxonomy" id="3659"/>
    <lineage>
        <taxon>Eukaryota</taxon>
        <taxon>Viridiplantae</taxon>
        <taxon>Streptophyta</taxon>
        <taxon>Embryophyta</taxon>
        <taxon>Tracheophyta</taxon>
        <taxon>Spermatophyta</taxon>
        <taxon>Magnoliopsida</taxon>
        <taxon>eudicotyledons</taxon>
        <taxon>Gunneridae</taxon>
        <taxon>Pentapetalae</taxon>
        <taxon>rosids</taxon>
        <taxon>fabids</taxon>
        <taxon>Cucurbitales</taxon>
        <taxon>Cucurbitaceae</taxon>
        <taxon>Benincaseae</taxon>
        <taxon>Cucumis</taxon>
    </lineage>
</organism>
<dbReference type="EMBL" id="CM002923">
    <property type="protein sequence ID" value="KGN62157.1"/>
    <property type="molecule type" value="Genomic_DNA"/>
</dbReference>
<dbReference type="Proteomes" id="UP000029981">
    <property type="component" value="Chromosome 2"/>
</dbReference>
<name>A0A0A0LMZ7_CUCSA</name>
<proteinExistence type="predicted"/>
<reference evidence="1 2" key="1">
    <citation type="journal article" date="2009" name="Nat. Genet.">
        <title>The genome of the cucumber, Cucumis sativus L.</title>
        <authorList>
            <person name="Huang S."/>
            <person name="Li R."/>
            <person name="Zhang Z."/>
            <person name="Li L."/>
            <person name="Gu X."/>
            <person name="Fan W."/>
            <person name="Lucas W.J."/>
            <person name="Wang X."/>
            <person name="Xie B."/>
            <person name="Ni P."/>
            <person name="Ren Y."/>
            <person name="Zhu H."/>
            <person name="Li J."/>
            <person name="Lin K."/>
            <person name="Jin W."/>
            <person name="Fei Z."/>
            <person name="Li G."/>
            <person name="Staub J."/>
            <person name="Kilian A."/>
            <person name="van der Vossen E.A."/>
            <person name="Wu Y."/>
            <person name="Guo J."/>
            <person name="He J."/>
            <person name="Jia Z."/>
            <person name="Ren Y."/>
            <person name="Tian G."/>
            <person name="Lu Y."/>
            <person name="Ruan J."/>
            <person name="Qian W."/>
            <person name="Wang M."/>
            <person name="Huang Q."/>
            <person name="Li B."/>
            <person name="Xuan Z."/>
            <person name="Cao J."/>
            <person name="Asan"/>
            <person name="Wu Z."/>
            <person name="Zhang J."/>
            <person name="Cai Q."/>
            <person name="Bai Y."/>
            <person name="Zhao B."/>
            <person name="Han Y."/>
            <person name="Li Y."/>
            <person name="Li X."/>
            <person name="Wang S."/>
            <person name="Shi Q."/>
            <person name="Liu S."/>
            <person name="Cho W.K."/>
            <person name="Kim J.Y."/>
            <person name="Xu Y."/>
            <person name="Heller-Uszynska K."/>
            <person name="Miao H."/>
            <person name="Cheng Z."/>
            <person name="Zhang S."/>
            <person name="Wu J."/>
            <person name="Yang Y."/>
            <person name="Kang H."/>
            <person name="Li M."/>
            <person name="Liang H."/>
            <person name="Ren X."/>
            <person name="Shi Z."/>
            <person name="Wen M."/>
            <person name="Jian M."/>
            <person name="Yang H."/>
            <person name="Zhang G."/>
            <person name="Yang Z."/>
            <person name="Chen R."/>
            <person name="Liu S."/>
            <person name="Li J."/>
            <person name="Ma L."/>
            <person name="Liu H."/>
            <person name="Zhou Y."/>
            <person name="Zhao J."/>
            <person name="Fang X."/>
            <person name="Li G."/>
            <person name="Fang L."/>
            <person name="Li Y."/>
            <person name="Liu D."/>
            <person name="Zheng H."/>
            <person name="Zhang Y."/>
            <person name="Qin N."/>
            <person name="Li Z."/>
            <person name="Yang G."/>
            <person name="Yang S."/>
            <person name="Bolund L."/>
            <person name="Kristiansen K."/>
            <person name="Zheng H."/>
            <person name="Li S."/>
            <person name="Zhang X."/>
            <person name="Yang H."/>
            <person name="Wang J."/>
            <person name="Sun R."/>
            <person name="Zhang B."/>
            <person name="Jiang S."/>
            <person name="Wang J."/>
            <person name="Du Y."/>
            <person name="Li S."/>
        </authorList>
    </citation>
    <scope>NUCLEOTIDE SEQUENCE [LARGE SCALE GENOMIC DNA]</scope>
    <source>
        <strain evidence="2">cv. 9930</strain>
    </source>
</reference>
<gene>
    <name evidence="1" type="ORF">Csa_2G302240</name>
</gene>
<evidence type="ECO:0000313" key="1">
    <source>
        <dbReference type="EMBL" id="KGN62157.1"/>
    </source>
</evidence>
<protein>
    <submittedName>
        <fullName evidence="1">Uncharacterized protein</fullName>
    </submittedName>
</protein>
<keyword evidence="2" id="KW-1185">Reference proteome</keyword>
<reference evidence="1 2" key="2">
    <citation type="journal article" date="2009" name="PLoS ONE">
        <title>An integrated genetic and cytogenetic map of the cucumber genome.</title>
        <authorList>
            <person name="Ren Y."/>
            <person name="Zhang Z."/>
            <person name="Liu J."/>
            <person name="Staub J.E."/>
            <person name="Han Y."/>
            <person name="Cheng Z."/>
            <person name="Li X."/>
            <person name="Lu J."/>
            <person name="Miao H."/>
            <person name="Kang H."/>
            <person name="Xie B."/>
            <person name="Gu X."/>
            <person name="Wang X."/>
            <person name="Du Y."/>
            <person name="Jin W."/>
            <person name="Huang S."/>
        </authorList>
    </citation>
    <scope>NUCLEOTIDE SEQUENCE [LARGE SCALE GENOMIC DNA]</scope>
    <source>
        <strain evidence="2">cv. 9930</strain>
    </source>
</reference>